<protein>
    <submittedName>
        <fullName evidence="2">Unplaced genomic scaffold K443scaffold_180, whole genome shotgun sequence</fullName>
    </submittedName>
</protein>
<evidence type="ECO:0000313" key="2">
    <source>
        <dbReference type="EMBL" id="KIJ96611.1"/>
    </source>
</evidence>
<dbReference type="STRING" id="1095629.A0A0C9XG10"/>
<dbReference type="EMBL" id="KN838715">
    <property type="protein sequence ID" value="KIJ96611.1"/>
    <property type="molecule type" value="Genomic_DNA"/>
</dbReference>
<organism evidence="2 3">
    <name type="scientific">Laccaria amethystina LaAM-08-1</name>
    <dbReference type="NCBI Taxonomy" id="1095629"/>
    <lineage>
        <taxon>Eukaryota</taxon>
        <taxon>Fungi</taxon>
        <taxon>Dikarya</taxon>
        <taxon>Basidiomycota</taxon>
        <taxon>Agaricomycotina</taxon>
        <taxon>Agaricomycetes</taxon>
        <taxon>Agaricomycetidae</taxon>
        <taxon>Agaricales</taxon>
        <taxon>Agaricineae</taxon>
        <taxon>Hydnangiaceae</taxon>
        <taxon>Laccaria</taxon>
    </lineage>
</organism>
<feature type="transmembrane region" description="Helical" evidence="1">
    <location>
        <begin position="6"/>
        <end position="24"/>
    </location>
</feature>
<dbReference type="HOGENOM" id="CLU_020821_0_0_1"/>
<reference evidence="3" key="2">
    <citation type="submission" date="2015-01" db="EMBL/GenBank/DDBJ databases">
        <title>Evolutionary Origins and Diversification of the Mycorrhizal Mutualists.</title>
        <authorList>
            <consortium name="DOE Joint Genome Institute"/>
            <consortium name="Mycorrhizal Genomics Consortium"/>
            <person name="Kohler A."/>
            <person name="Kuo A."/>
            <person name="Nagy L.G."/>
            <person name="Floudas D."/>
            <person name="Copeland A."/>
            <person name="Barry K.W."/>
            <person name="Cichocki N."/>
            <person name="Veneault-Fourrey C."/>
            <person name="LaButti K."/>
            <person name="Lindquist E.A."/>
            <person name="Lipzen A."/>
            <person name="Lundell T."/>
            <person name="Morin E."/>
            <person name="Murat C."/>
            <person name="Riley R."/>
            <person name="Ohm R."/>
            <person name="Sun H."/>
            <person name="Tunlid A."/>
            <person name="Henrissat B."/>
            <person name="Grigoriev I.V."/>
            <person name="Hibbett D.S."/>
            <person name="Martin F."/>
        </authorList>
    </citation>
    <scope>NUCLEOTIDE SEQUENCE [LARGE SCALE GENOMIC DNA]</scope>
    <source>
        <strain evidence="3">LaAM-08-1</strain>
    </source>
</reference>
<keyword evidence="1" id="KW-0812">Transmembrane</keyword>
<accession>A0A0C9XG10</accession>
<dbReference type="Pfam" id="PF11374">
    <property type="entry name" value="DUF3176"/>
    <property type="match status" value="1"/>
</dbReference>
<keyword evidence="3" id="KW-1185">Reference proteome</keyword>
<evidence type="ECO:0000256" key="1">
    <source>
        <dbReference type="SAM" id="Phobius"/>
    </source>
</evidence>
<feature type="non-terminal residue" evidence="2">
    <location>
        <position position="1"/>
    </location>
</feature>
<proteinExistence type="predicted"/>
<keyword evidence="1" id="KW-0472">Membrane</keyword>
<keyword evidence="1" id="KW-1133">Transmembrane helix</keyword>
<dbReference type="InterPro" id="IPR021514">
    <property type="entry name" value="DUF3176"/>
</dbReference>
<dbReference type="Proteomes" id="UP000054477">
    <property type="component" value="Unassembled WGS sequence"/>
</dbReference>
<dbReference type="AlphaFoldDB" id="A0A0C9XG10"/>
<reference evidence="2 3" key="1">
    <citation type="submission" date="2014-04" db="EMBL/GenBank/DDBJ databases">
        <authorList>
            <consortium name="DOE Joint Genome Institute"/>
            <person name="Kuo A."/>
            <person name="Kohler A."/>
            <person name="Nagy L.G."/>
            <person name="Floudas D."/>
            <person name="Copeland A."/>
            <person name="Barry K.W."/>
            <person name="Cichocki N."/>
            <person name="Veneault-Fourrey C."/>
            <person name="LaButti K."/>
            <person name="Lindquist E.A."/>
            <person name="Lipzen A."/>
            <person name="Lundell T."/>
            <person name="Morin E."/>
            <person name="Murat C."/>
            <person name="Sun H."/>
            <person name="Tunlid A."/>
            <person name="Henrissat B."/>
            <person name="Grigoriev I.V."/>
            <person name="Hibbett D.S."/>
            <person name="Martin F."/>
            <person name="Nordberg H.P."/>
            <person name="Cantor M.N."/>
            <person name="Hua S.X."/>
        </authorList>
    </citation>
    <scope>NUCLEOTIDE SEQUENCE [LARGE SCALE GENOMIC DNA]</scope>
    <source>
        <strain evidence="2 3">LaAM-08-1</strain>
    </source>
</reference>
<dbReference type="PANTHER" id="PTHR37576">
    <property type="entry name" value="DEFECT AT LOW TEMPERATURE PROTEIN 1"/>
    <property type="match status" value="1"/>
</dbReference>
<evidence type="ECO:0000313" key="3">
    <source>
        <dbReference type="Proteomes" id="UP000054477"/>
    </source>
</evidence>
<name>A0A0C9XG10_9AGAR</name>
<sequence length="576" mass="63080">YVPWLPFASLLAISLCVVVSVIIISVSNNQTVELWSIQPSVLLNFLNLFSNIALGTTFSLGVANTWWTSATDGATFAQLHYIWDTGGGISLFYALPTGGNAKKVAITTLAIAVIKLATGPLLQRATHQAIQDIVTSDTIQLRITQRIPEGWMSKVLNFAAEGASAGSLKALATAQASQSWWCNDTINTLDTPGYYCDGICEGNVPGAGVSYTCSSVTQSLNLYTGNGSIIFTINTTMSQDSAGAPFLLLTTLYLSAVDDTCIATLTIDSCHIQTGTVEYPVVIQNSTVTLDATKLNNVTVLSTYIFPGDLPSAPPGTPTGTLIGLNDFYGYYFGTNTEVLDPSHYAGFSMLADMFFHTDASRYDNFTFSTCALTWSSPTSYVLRSMQDFLFRAALRTSNGTEVQVFPVQRTKPTLVFHSQYAYLAAASFIALLGPFCTLFRLRGWSLLGRTVSLSPLETARAFLAPLILELCDCQLTADEILKAVGPIDVKYLNGEMMVVKKTRDTEEGQSHAEGQNIILRILFHVTLILTTIETFRVEIPAVKKNLMKSQRFQQRTPLVWRARNYNDLERRKDRS</sequence>
<feature type="transmembrane region" description="Helical" evidence="1">
    <location>
        <begin position="45"/>
        <end position="67"/>
    </location>
</feature>
<dbReference type="OrthoDB" id="5357734at2759"/>
<gene>
    <name evidence="2" type="ORF">K443DRAFT_106936</name>
</gene>
<dbReference type="PANTHER" id="PTHR37576:SF2">
    <property type="entry name" value="DEFECT AT LOW TEMPERATURE PROTEIN 1"/>
    <property type="match status" value="1"/>
</dbReference>